<dbReference type="GO" id="GO:0045947">
    <property type="term" value="P:negative regulation of translational initiation"/>
    <property type="evidence" value="ECO:0007669"/>
    <property type="project" value="InterPro"/>
</dbReference>
<evidence type="ECO:0000256" key="1">
    <source>
        <dbReference type="ARBA" id="ARBA00005480"/>
    </source>
</evidence>
<evidence type="ECO:0000313" key="5">
    <source>
        <dbReference type="EMBL" id="SSX08356.1"/>
    </source>
</evidence>
<reference evidence="6" key="2">
    <citation type="submission" date="2018-07" db="EMBL/GenBank/DDBJ databases">
        <authorList>
            <person name="Quirk P.G."/>
            <person name="Krulwich T.A."/>
        </authorList>
    </citation>
    <scope>NUCLEOTIDE SEQUENCE</scope>
</reference>
<dbReference type="EMBL" id="UFQT01001697">
    <property type="protein sequence ID" value="SSX31461.1"/>
    <property type="molecule type" value="Genomic_DNA"/>
</dbReference>
<dbReference type="PANTHER" id="PTHR12669:SF12">
    <property type="entry name" value="EUKARYOTIC TRANSLATION INITIATION FACTOR 4E-BINDING PROTEIN"/>
    <property type="match status" value="1"/>
</dbReference>
<dbReference type="VEuPathDB" id="VectorBase:CSON015566"/>
<name>A0A336KV21_CULSO</name>
<dbReference type="GO" id="GO:0008190">
    <property type="term" value="F:eukaryotic initiation factor 4E binding"/>
    <property type="evidence" value="ECO:0007669"/>
    <property type="project" value="InterPro"/>
</dbReference>
<proteinExistence type="inferred from homology"/>
<dbReference type="EMBL" id="UFQS01000998">
    <property type="protein sequence ID" value="SSX08356.1"/>
    <property type="molecule type" value="Genomic_DNA"/>
</dbReference>
<gene>
    <name evidence="5" type="primary">CSON015566</name>
    <name evidence="7" type="synonym">CSON003652</name>
</gene>
<comment type="similarity">
    <text evidence="1">Belongs to the eIF4E-binding protein family.</text>
</comment>
<keyword evidence="3" id="KW-0652">Protein synthesis inhibitor</keyword>
<feature type="region of interest" description="Disordered" evidence="4">
    <location>
        <begin position="64"/>
        <end position="127"/>
    </location>
</feature>
<dbReference type="OMA" id="MAFIPGI"/>
<keyword evidence="2" id="KW-0810">Translation regulation</keyword>
<evidence type="ECO:0000313" key="7">
    <source>
        <dbReference type="EMBL" id="SSX31461.1"/>
    </source>
</evidence>
<dbReference type="VEuPathDB" id="VectorBase:CSON003652"/>
<evidence type="ECO:0000256" key="3">
    <source>
        <dbReference type="ARBA" id="ARBA00023193"/>
    </source>
</evidence>
<evidence type="ECO:0000313" key="6">
    <source>
        <dbReference type="EMBL" id="SSX28379.1"/>
    </source>
</evidence>
<dbReference type="GO" id="GO:0005737">
    <property type="term" value="C:cytoplasm"/>
    <property type="evidence" value="ECO:0007669"/>
    <property type="project" value="TreeGrafter"/>
</dbReference>
<organism evidence="5">
    <name type="scientific">Culicoides sonorensis</name>
    <name type="common">Biting midge</name>
    <dbReference type="NCBI Taxonomy" id="179676"/>
    <lineage>
        <taxon>Eukaryota</taxon>
        <taxon>Metazoa</taxon>
        <taxon>Ecdysozoa</taxon>
        <taxon>Arthropoda</taxon>
        <taxon>Hexapoda</taxon>
        <taxon>Insecta</taxon>
        <taxon>Pterygota</taxon>
        <taxon>Neoptera</taxon>
        <taxon>Endopterygota</taxon>
        <taxon>Diptera</taxon>
        <taxon>Nematocera</taxon>
        <taxon>Chironomoidea</taxon>
        <taxon>Ceratopogonidae</taxon>
        <taxon>Ceratopogoninae</taxon>
        <taxon>Culicoides</taxon>
        <taxon>Monoculicoides</taxon>
    </lineage>
</organism>
<evidence type="ECO:0000256" key="2">
    <source>
        <dbReference type="ARBA" id="ARBA00022845"/>
    </source>
</evidence>
<reference evidence="5" key="1">
    <citation type="submission" date="2018-04" db="EMBL/GenBank/DDBJ databases">
        <authorList>
            <person name="Go L.Y."/>
            <person name="Mitchell J.A."/>
        </authorList>
    </citation>
    <scope>NUCLEOTIDE SEQUENCE</scope>
    <source>
        <tissue evidence="5">Whole organism</tissue>
    </source>
</reference>
<protein>
    <submittedName>
        <fullName evidence="7">CSON003652 protein</fullName>
    </submittedName>
    <submittedName>
        <fullName evidence="5">CSON015566 protein</fullName>
    </submittedName>
</protein>
<evidence type="ECO:0000256" key="4">
    <source>
        <dbReference type="SAM" id="MobiDB-lite"/>
    </source>
</evidence>
<dbReference type="EMBL" id="UFQT01000998">
    <property type="protein sequence ID" value="SSX28379.1"/>
    <property type="molecule type" value="Genomic_DNA"/>
</dbReference>
<dbReference type="PANTHER" id="PTHR12669">
    <property type="entry name" value="EUKARYOTIC TRANSLATION INITIATION FACTOR 4E-BINDING PROTEIN"/>
    <property type="match status" value="1"/>
</dbReference>
<sequence length="127" mass="13836">MSASPIARQACSHAQAIPSRKVLITDPSQMPEVYSSTPGGTLFSTTPGGTRIVYERAFLMNLKNSPLSRTPPNNVPLGLMKGQPNIPLHKKPHPTSGLATNNSPPKHHHQQNNNNSHHADDQFDMDL</sequence>
<dbReference type="Pfam" id="PF05456">
    <property type="entry name" value="eIF_4EBP"/>
    <property type="match status" value="1"/>
</dbReference>
<dbReference type="AlphaFoldDB" id="A0A336KV21"/>
<dbReference type="InterPro" id="IPR008606">
    <property type="entry name" value="EIF4EBP"/>
</dbReference>
<accession>A0A336KV21</accession>